<gene>
    <name evidence="3" type="ORF">MKW98_032359</name>
</gene>
<dbReference type="SMART" id="SM00751">
    <property type="entry name" value="BSD"/>
    <property type="match status" value="2"/>
</dbReference>
<sequence>MACGQVVMRARYKNNGVKDPGVQGVLIMTEDKLDFSPDDLKSSSARLSVGFRYITNQRISQKQALLRLIQKPTSGSTQSSAPDVKVDSEKSSTILHDEQLRLEEIELRMKVLAENSELQKLHKQFVIGGVLDESEFWATRKRSLGVDGSKMCKQRLGFKSAMLANVRPLTDDRKNKIFTEKPAVHQAFLKFVPSKMTEMDFWTKYGRAEFLHKTKMLLRLRLKLRVDPTLDMEADEGDDYIHLPDNGIFRDGCKETLAQDLNRHAAVVLEGRTLDMDLGDTRTVAEALAKSKKSDLAAQISDEKANHNRLERASRMVVIEDLHTPHNLPFAPLLIKDPREYFDSQQVNVLKSLGDTAVGTKTINCNLNTEQAYGFLRNSISEIKVTGLHDPIIDPEVASTVLIGSQQLSSTKYNLGKNPQESILDVPKKTEEELLHYWISIQELLKHFWSSYPITTTYLNSKVSRLKDAMANIYPKQQRIKESEQSCFRHQVSLLVQPMVQALDAAFSHYDADLQKRSMRS</sequence>
<feature type="domain" description="BSD" evidence="2">
    <location>
        <begin position="103"/>
        <end position="140"/>
    </location>
</feature>
<dbReference type="SUPFAM" id="SSF140383">
    <property type="entry name" value="BSD domain-like"/>
    <property type="match status" value="2"/>
</dbReference>
<dbReference type="GO" id="GO:0006289">
    <property type="term" value="P:nucleotide-excision repair"/>
    <property type="evidence" value="ECO:0007669"/>
    <property type="project" value="InterPro"/>
</dbReference>
<accession>A0AAD4XCN8</accession>
<dbReference type="InterPro" id="IPR035925">
    <property type="entry name" value="BSD_dom_sf"/>
</dbReference>
<dbReference type="Proteomes" id="UP001202328">
    <property type="component" value="Unassembled WGS sequence"/>
</dbReference>
<organism evidence="3 4">
    <name type="scientific">Papaver atlanticum</name>
    <dbReference type="NCBI Taxonomy" id="357466"/>
    <lineage>
        <taxon>Eukaryota</taxon>
        <taxon>Viridiplantae</taxon>
        <taxon>Streptophyta</taxon>
        <taxon>Embryophyta</taxon>
        <taxon>Tracheophyta</taxon>
        <taxon>Spermatophyta</taxon>
        <taxon>Magnoliopsida</taxon>
        <taxon>Ranunculales</taxon>
        <taxon>Papaveraceae</taxon>
        <taxon>Papaveroideae</taxon>
        <taxon>Papaver</taxon>
    </lineage>
</organism>
<dbReference type="InterPro" id="IPR027079">
    <property type="entry name" value="Tfb1/GTF2H1"/>
</dbReference>
<feature type="region of interest" description="Disordered" evidence="1">
    <location>
        <begin position="71"/>
        <end position="90"/>
    </location>
</feature>
<evidence type="ECO:0000313" key="3">
    <source>
        <dbReference type="EMBL" id="KAI3903705.1"/>
    </source>
</evidence>
<feature type="compositionally biased region" description="Polar residues" evidence="1">
    <location>
        <begin position="71"/>
        <end position="81"/>
    </location>
</feature>
<dbReference type="AlphaFoldDB" id="A0AAD4XCN8"/>
<dbReference type="Pfam" id="PF03909">
    <property type="entry name" value="BSD"/>
    <property type="match status" value="1"/>
</dbReference>
<dbReference type="GO" id="GO:0006351">
    <property type="term" value="P:DNA-templated transcription"/>
    <property type="evidence" value="ECO:0007669"/>
    <property type="project" value="InterPro"/>
</dbReference>
<dbReference type="EMBL" id="JAJJMB010011222">
    <property type="protein sequence ID" value="KAI3903705.1"/>
    <property type="molecule type" value="Genomic_DNA"/>
</dbReference>
<dbReference type="PROSITE" id="PS50858">
    <property type="entry name" value="BSD"/>
    <property type="match status" value="2"/>
</dbReference>
<evidence type="ECO:0000313" key="4">
    <source>
        <dbReference type="Proteomes" id="UP001202328"/>
    </source>
</evidence>
<name>A0AAD4XCN8_9MAGN</name>
<protein>
    <recommendedName>
        <fullName evidence="2">BSD domain-containing protein</fullName>
    </recommendedName>
</protein>
<reference evidence="3" key="1">
    <citation type="submission" date="2022-04" db="EMBL/GenBank/DDBJ databases">
        <title>A functionally conserved STORR gene fusion in Papaver species that diverged 16.8 million years ago.</title>
        <authorList>
            <person name="Catania T."/>
        </authorList>
    </citation>
    <scope>NUCLEOTIDE SEQUENCE</scope>
    <source>
        <strain evidence="3">S-188037</strain>
    </source>
</reference>
<proteinExistence type="predicted"/>
<dbReference type="PANTHER" id="PTHR12856">
    <property type="entry name" value="TRANSCRIPTION INITIATION FACTOR IIH-RELATED"/>
    <property type="match status" value="1"/>
</dbReference>
<keyword evidence="4" id="KW-1185">Reference proteome</keyword>
<dbReference type="Gene3D" id="6.10.140.1200">
    <property type="match status" value="1"/>
</dbReference>
<dbReference type="GO" id="GO:0000439">
    <property type="term" value="C:transcription factor TFIIH core complex"/>
    <property type="evidence" value="ECO:0007669"/>
    <property type="project" value="InterPro"/>
</dbReference>
<evidence type="ECO:0000256" key="1">
    <source>
        <dbReference type="SAM" id="MobiDB-lite"/>
    </source>
</evidence>
<evidence type="ECO:0000259" key="2">
    <source>
        <dbReference type="PROSITE" id="PS50858"/>
    </source>
</evidence>
<comment type="caution">
    <text evidence="3">The sequence shown here is derived from an EMBL/GenBank/DDBJ whole genome shotgun (WGS) entry which is preliminary data.</text>
</comment>
<dbReference type="InterPro" id="IPR005607">
    <property type="entry name" value="BSD_dom"/>
</dbReference>
<feature type="domain" description="BSD" evidence="2">
    <location>
        <begin position="177"/>
        <end position="213"/>
    </location>
</feature>